<keyword evidence="1" id="KW-1133">Transmembrane helix</keyword>
<feature type="transmembrane region" description="Helical" evidence="1">
    <location>
        <begin position="10"/>
        <end position="28"/>
    </location>
</feature>
<keyword evidence="1" id="KW-0812">Transmembrane</keyword>
<sequence length="174" mass="19763">MNQLKNHPKLFQFFGLLVVFALLCLFIAPSDSNVLWRFPSLIAGLPYLINDSVEYLMFDWWPIQVYDPEIEEFEEKPLLQQVTRAISASILFVIGLIREIILGGVKTIVTFTSWDFVSENKWARWPALPWTVVASGAILLGYKLQGKGLAMLAGFSTIYIAVFGQWEPSMQTLS</sequence>
<feature type="transmembrane region" description="Helical" evidence="1">
    <location>
        <begin position="149"/>
        <end position="166"/>
    </location>
</feature>
<name>A0A382AN02_9ZZZZ</name>
<dbReference type="AlphaFoldDB" id="A0A382AN02"/>
<keyword evidence="1" id="KW-0472">Membrane</keyword>
<accession>A0A382AN02</accession>
<organism evidence="2">
    <name type="scientific">marine metagenome</name>
    <dbReference type="NCBI Taxonomy" id="408172"/>
    <lineage>
        <taxon>unclassified sequences</taxon>
        <taxon>metagenomes</taxon>
        <taxon>ecological metagenomes</taxon>
    </lineage>
</organism>
<feature type="transmembrane region" description="Helical" evidence="1">
    <location>
        <begin position="85"/>
        <end position="105"/>
    </location>
</feature>
<dbReference type="EMBL" id="UINC01025899">
    <property type="protein sequence ID" value="SVB02357.1"/>
    <property type="molecule type" value="Genomic_DNA"/>
</dbReference>
<evidence type="ECO:0000256" key="1">
    <source>
        <dbReference type="SAM" id="Phobius"/>
    </source>
</evidence>
<protein>
    <submittedName>
        <fullName evidence="2">Uncharacterized protein</fullName>
    </submittedName>
</protein>
<feature type="transmembrane region" description="Helical" evidence="1">
    <location>
        <begin position="125"/>
        <end position="142"/>
    </location>
</feature>
<evidence type="ECO:0000313" key="2">
    <source>
        <dbReference type="EMBL" id="SVB02357.1"/>
    </source>
</evidence>
<reference evidence="2" key="1">
    <citation type="submission" date="2018-05" db="EMBL/GenBank/DDBJ databases">
        <authorList>
            <person name="Lanie J.A."/>
            <person name="Ng W.-L."/>
            <person name="Kazmierczak K.M."/>
            <person name="Andrzejewski T.M."/>
            <person name="Davidsen T.M."/>
            <person name="Wayne K.J."/>
            <person name="Tettelin H."/>
            <person name="Glass J.I."/>
            <person name="Rusch D."/>
            <person name="Podicherti R."/>
            <person name="Tsui H.-C.T."/>
            <person name="Winkler M.E."/>
        </authorList>
    </citation>
    <scope>NUCLEOTIDE SEQUENCE</scope>
</reference>
<feature type="non-terminal residue" evidence="2">
    <location>
        <position position="174"/>
    </location>
</feature>
<gene>
    <name evidence="2" type="ORF">METZ01_LOCUS155211</name>
</gene>
<proteinExistence type="predicted"/>